<dbReference type="InterPro" id="IPR003838">
    <property type="entry name" value="ABC3_permease_C"/>
</dbReference>
<dbReference type="PANTHER" id="PTHR30572:SF4">
    <property type="entry name" value="ABC TRANSPORTER PERMEASE YTRF"/>
    <property type="match status" value="1"/>
</dbReference>
<comment type="caution">
    <text evidence="10">The sequence shown here is derived from an EMBL/GenBank/DDBJ whole genome shotgun (WGS) entry which is preliminary data.</text>
</comment>
<proteinExistence type="inferred from homology"/>
<feature type="transmembrane region" description="Helical" evidence="7">
    <location>
        <begin position="710"/>
        <end position="735"/>
    </location>
</feature>
<reference evidence="11" key="1">
    <citation type="journal article" date="2019" name="Int. J. Syst. Evol. Microbiol.">
        <title>The Global Catalogue of Microorganisms (GCM) 10K type strain sequencing project: providing services to taxonomists for standard genome sequencing and annotation.</title>
        <authorList>
            <consortium name="The Broad Institute Genomics Platform"/>
            <consortium name="The Broad Institute Genome Sequencing Center for Infectious Disease"/>
            <person name="Wu L."/>
            <person name="Ma J."/>
        </authorList>
    </citation>
    <scope>NUCLEOTIDE SEQUENCE [LARGE SCALE GENOMIC DNA]</scope>
    <source>
        <strain evidence="11">JCM 4087</strain>
    </source>
</reference>
<dbReference type="Pfam" id="PF12704">
    <property type="entry name" value="MacB_PCD"/>
    <property type="match status" value="2"/>
</dbReference>
<protein>
    <submittedName>
        <fullName evidence="10">ABC transporter permease</fullName>
    </submittedName>
</protein>
<dbReference type="InterPro" id="IPR050250">
    <property type="entry name" value="Macrolide_Exporter_MacB"/>
</dbReference>
<keyword evidence="4 7" id="KW-1133">Transmembrane helix</keyword>
<feature type="domain" description="MacB-like periplasmic core" evidence="9">
    <location>
        <begin position="22"/>
        <end position="244"/>
    </location>
</feature>
<evidence type="ECO:0000259" key="9">
    <source>
        <dbReference type="Pfam" id="PF12704"/>
    </source>
</evidence>
<name>A0ABW1E9P2_9BACT</name>
<evidence type="ECO:0000313" key="11">
    <source>
        <dbReference type="Proteomes" id="UP001596091"/>
    </source>
</evidence>
<dbReference type="EMBL" id="JBHSPH010000001">
    <property type="protein sequence ID" value="MFC5860955.1"/>
    <property type="molecule type" value="Genomic_DNA"/>
</dbReference>
<dbReference type="PANTHER" id="PTHR30572">
    <property type="entry name" value="MEMBRANE COMPONENT OF TRANSPORTER-RELATED"/>
    <property type="match status" value="1"/>
</dbReference>
<accession>A0ABW1E9P2</accession>
<feature type="domain" description="MacB-like periplasmic core" evidence="9">
    <location>
        <begin position="488"/>
        <end position="669"/>
    </location>
</feature>
<evidence type="ECO:0000256" key="4">
    <source>
        <dbReference type="ARBA" id="ARBA00022989"/>
    </source>
</evidence>
<evidence type="ECO:0000256" key="2">
    <source>
        <dbReference type="ARBA" id="ARBA00022475"/>
    </source>
</evidence>
<keyword evidence="5 7" id="KW-0472">Membrane</keyword>
<feature type="transmembrane region" description="Helical" evidence="7">
    <location>
        <begin position="332"/>
        <end position="355"/>
    </location>
</feature>
<dbReference type="InterPro" id="IPR017800">
    <property type="entry name" value="ADOP"/>
</dbReference>
<keyword evidence="2" id="KW-1003">Cell membrane</keyword>
<comment type="similarity">
    <text evidence="6">Belongs to the ABC-4 integral membrane protein family.</text>
</comment>
<evidence type="ECO:0000256" key="7">
    <source>
        <dbReference type="SAM" id="Phobius"/>
    </source>
</evidence>
<evidence type="ECO:0000313" key="10">
    <source>
        <dbReference type="EMBL" id="MFC5860955.1"/>
    </source>
</evidence>
<dbReference type="Proteomes" id="UP001596091">
    <property type="component" value="Unassembled WGS sequence"/>
</dbReference>
<feature type="domain" description="ABC3 transporter permease C-terminal" evidence="8">
    <location>
        <begin position="285"/>
        <end position="397"/>
    </location>
</feature>
<organism evidence="10 11">
    <name type="scientific">Acidicapsa dinghuensis</name>
    <dbReference type="NCBI Taxonomy" id="2218256"/>
    <lineage>
        <taxon>Bacteria</taxon>
        <taxon>Pseudomonadati</taxon>
        <taxon>Acidobacteriota</taxon>
        <taxon>Terriglobia</taxon>
        <taxon>Terriglobales</taxon>
        <taxon>Acidobacteriaceae</taxon>
        <taxon>Acidicapsa</taxon>
    </lineage>
</organism>
<comment type="subcellular location">
    <subcellularLocation>
        <location evidence="1">Cell membrane</location>
        <topology evidence="1">Multi-pass membrane protein</topology>
    </subcellularLocation>
</comment>
<evidence type="ECO:0000256" key="6">
    <source>
        <dbReference type="ARBA" id="ARBA00038076"/>
    </source>
</evidence>
<evidence type="ECO:0000256" key="1">
    <source>
        <dbReference type="ARBA" id="ARBA00004651"/>
    </source>
</evidence>
<dbReference type="RefSeq" id="WP_263334772.1">
    <property type="nucleotide sequence ID" value="NZ_JAGSYH010000002.1"/>
</dbReference>
<keyword evidence="11" id="KW-1185">Reference proteome</keyword>
<feature type="transmembrane region" description="Helical" evidence="7">
    <location>
        <begin position="277"/>
        <end position="299"/>
    </location>
</feature>
<feature type="transmembrane region" description="Helical" evidence="7">
    <location>
        <begin position="426"/>
        <end position="445"/>
    </location>
</feature>
<dbReference type="NCBIfam" id="TIGR03434">
    <property type="entry name" value="ADOP"/>
    <property type="match status" value="1"/>
</dbReference>
<feature type="transmembrane region" description="Helical" evidence="7">
    <location>
        <begin position="755"/>
        <end position="777"/>
    </location>
</feature>
<evidence type="ECO:0000256" key="3">
    <source>
        <dbReference type="ARBA" id="ARBA00022692"/>
    </source>
</evidence>
<feature type="domain" description="ABC3 transporter permease C-terminal" evidence="8">
    <location>
        <begin position="714"/>
        <end position="827"/>
    </location>
</feature>
<dbReference type="Pfam" id="PF02687">
    <property type="entry name" value="FtsX"/>
    <property type="match status" value="2"/>
</dbReference>
<keyword evidence="3 7" id="KW-0812">Transmembrane</keyword>
<feature type="transmembrane region" description="Helical" evidence="7">
    <location>
        <begin position="21"/>
        <end position="43"/>
    </location>
</feature>
<dbReference type="InterPro" id="IPR025857">
    <property type="entry name" value="MacB_PCD"/>
</dbReference>
<gene>
    <name evidence="10" type="ORF">ACFPT7_01470</name>
</gene>
<feature type="transmembrane region" description="Helical" evidence="7">
    <location>
        <begin position="797"/>
        <end position="816"/>
    </location>
</feature>
<sequence length="834" mass="89341">MYAVWQDLRLAWRQLRRSPAFTIAVILTLAAGIGLNAAIFTMVDCVLLRPLGYHDADRIYGLNTRFLDEHRAIPRLGGGDYADLSQHMQSLEYSAYYQGAFDDGLEVRGRTLYLRIANVSPEFGQVMGVEPVAGRIFLATTGQVTAHGKENVKDPTEAMVSNAFARENFGGAAQALGQTLTNNGKLRTIVGVLPDGFGFPDKAQVWLEAPSVPEIAARSAYNQRAIGKVKPGVSAEQLNAEMDTLSKQLARAYPEDKRKALEAVPLQEQIVGKIKPVLRLLMGSVGVLLLIVCANITHLQLVRGTQLKREITIRTALGASRWVLARRAALEVLVLAVSGCVAGILVAMPALKLLIRMAPPEIPRLGDVHLNLDVILFSFLISLVTMAATALLPLWRSWQVDPASAIKQDAARGMESRGSGKLRQTLVVGEVALTLMLSVAAILLVRQLIAQAQQDLGFSPEKLVVLDTHMTSHVLPLLMAQIPNSQPTKEQQAAIAQAVTMDVQALHSLLESIRAIPGVAGADAIYSAPMRPAGSDVSYAVHGVSKFEPGAKLPDANITSMTPGYLATMGIPLLKGRNFTDADGQGSEKVLLISESMVQQSFAGVDPIGKQIMCGWDSSGDWMTIVGVVGDVRQDSPGSLPAPTIYVPVTQHPFSASEMQVVVRTHADTGAMILTLTQLLKRQYPQVAVKTTTMREDVGESERAQHFRTLLFGSFAGVSILLAVVGMFGVTAYTVAQKRFEFALRFALGAQRGQVLGSVVGSALMISAIGVVCGAALSVALMRVMGTLLGKVAGFDPVAYGIAVAGVLLVALLATLQPAWRAATVDPMCVLRDE</sequence>
<evidence type="ECO:0000256" key="5">
    <source>
        <dbReference type="ARBA" id="ARBA00023136"/>
    </source>
</evidence>
<evidence type="ECO:0000259" key="8">
    <source>
        <dbReference type="Pfam" id="PF02687"/>
    </source>
</evidence>
<feature type="transmembrane region" description="Helical" evidence="7">
    <location>
        <begin position="375"/>
        <end position="395"/>
    </location>
</feature>